<keyword evidence="2" id="KW-1185">Reference proteome</keyword>
<organism evidence="1 2">
    <name type="scientific">Aquilegia coerulea</name>
    <name type="common">Rocky mountain columbine</name>
    <dbReference type="NCBI Taxonomy" id="218851"/>
    <lineage>
        <taxon>Eukaryota</taxon>
        <taxon>Viridiplantae</taxon>
        <taxon>Streptophyta</taxon>
        <taxon>Embryophyta</taxon>
        <taxon>Tracheophyta</taxon>
        <taxon>Spermatophyta</taxon>
        <taxon>Magnoliopsida</taxon>
        <taxon>Ranunculales</taxon>
        <taxon>Ranunculaceae</taxon>
        <taxon>Thalictroideae</taxon>
        <taxon>Aquilegia</taxon>
    </lineage>
</organism>
<dbReference type="EMBL" id="KZ305096">
    <property type="protein sequence ID" value="PIA27363.1"/>
    <property type="molecule type" value="Genomic_DNA"/>
</dbReference>
<dbReference type="Proteomes" id="UP000230069">
    <property type="component" value="Unassembled WGS sequence"/>
</dbReference>
<evidence type="ECO:0000313" key="1">
    <source>
        <dbReference type="EMBL" id="PIA27363.1"/>
    </source>
</evidence>
<dbReference type="AlphaFoldDB" id="A0A2G5C7U6"/>
<reference evidence="1 2" key="1">
    <citation type="submission" date="2017-09" db="EMBL/GenBank/DDBJ databases">
        <title>WGS assembly of Aquilegia coerulea Goldsmith.</title>
        <authorList>
            <person name="Hodges S."/>
            <person name="Kramer E."/>
            <person name="Nordborg M."/>
            <person name="Tomkins J."/>
            <person name="Borevitz J."/>
            <person name="Derieg N."/>
            <person name="Yan J."/>
            <person name="Mihaltcheva S."/>
            <person name="Hayes R.D."/>
            <person name="Rokhsar D."/>
        </authorList>
    </citation>
    <scope>NUCLEOTIDE SEQUENCE [LARGE SCALE GENOMIC DNA]</scope>
    <source>
        <strain evidence="2">cv. Goldsmith</strain>
    </source>
</reference>
<dbReference type="InParanoid" id="A0A2G5C7U6"/>
<gene>
    <name evidence="1" type="ORF">AQUCO_07900013v1</name>
</gene>
<protein>
    <submittedName>
        <fullName evidence="1">Uncharacterized protein</fullName>
    </submittedName>
</protein>
<evidence type="ECO:0000313" key="2">
    <source>
        <dbReference type="Proteomes" id="UP000230069"/>
    </source>
</evidence>
<proteinExistence type="predicted"/>
<sequence>MVNHTRREVVIKQEGGRGEAPSLVVCTPMEGRTMMTPSGSSSRPQVHLGPTREMTEMEVGVQSVEAHDPVWSTKGPLVLAG</sequence>
<name>A0A2G5C7U6_AQUCA</name>
<accession>A0A2G5C7U6</accession>